<feature type="domain" description="Flavin reductase like" evidence="5">
    <location>
        <begin position="25"/>
        <end position="180"/>
    </location>
</feature>
<comment type="cofactor">
    <cofactor evidence="1">
        <name>FMN</name>
        <dbReference type="ChEBI" id="CHEBI:58210"/>
    </cofactor>
</comment>
<comment type="similarity">
    <text evidence="4">Belongs to the flavoredoxin family.</text>
</comment>
<keyword evidence="2" id="KW-0285">Flavoprotein</keyword>
<evidence type="ECO:0000256" key="3">
    <source>
        <dbReference type="ARBA" id="ARBA00022643"/>
    </source>
</evidence>
<name>A0A0A2T7D3_9BACI</name>
<dbReference type="eggNOG" id="COG1853">
    <property type="taxonomic scope" value="Bacteria"/>
</dbReference>
<dbReference type="OrthoDB" id="9794638at2"/>
<accession>A0A0A2T7D3</accession>
<comment type="caution">
    <text evidence="6">The sequence shown here is derived from an EMBL/GenBank/DDBJ whole genome shotgun (WGS) entry which is preliminary data.</text>
</comment>
<dbReference type="SMART" id="SM00903">
    <property type="entry name" value="Flavin_Reduct"/>
    <property type="match status" value="1"/>
</dbReference>
<evidence type="ECO:0000256" key="2">
    <source>
        <dbReference type="ARBA" id="ARBA00022630"/>
    </source>
</evidence>
<dbReference type="Proteomes" id="UP000030147">
    <property type="component" value="Unassembled WGS sequence"/>
</dbReference>
<protein>
    <recommendedName>
        <fullName evidence="5">Flavin reductase like domain-containing protein</fullName>
    </recommendedName>
</protein>
<organism evidence="6 7">
    <name type="scientific">Pontibacillus yanchengensis Y32</name>
    <dbReference type="NCBI Taxonomy" id="1385514"/>
    <lineage>
        <taxon>Bacteria</taxon>
        <taxon>Bacillati</taxon>
        <taxon>Bacillota</taxon>
        <taxon>Bacilli</taxon>
        <taxon>Bacillales</taxon>
        <taxon>Bacillaceae</taxon>
        <taxon>Pontibacillus</taxon>
    </lineage>
</organism>
<dbReference type="RefSeq" id="WP_036823022.1">
    <property type="nucleotide sequence ID" value="NZ_AVBF01000065.1"/>
</dbReference>
<dbReference type="EMBL" id="AVBF01000065">
    <property type="protein sequence ID" value="KGP71404.1"/>
    <property type="molecule type" value="Genomic_DNA"/>
</dbReference>
<dbReference type="InterPro" id="IPR002563">
    <property type="entry name" value="Flavin_Rdtase-like_dom"/>
</dbReference>
<evidence type="ECO:0000259" key="5">
    <source>
        <dbReference type="SMART" id="SM00903"/>
    </source>
</evidence>
<evidence type="ECO:0000256" key="1">
    <source>
        <dbReference type="ARBA" id="ARBA00001917"/>
    </source>
</evidence>
<dbReference type="STRING" id="1385514.N782_19550"/>
<evidence type="ECO:0000256" key="4">
    <source>
        <dbReference type="ARBA" id="ARBA00038054"/>
    </source>
</evidence>
<sequence>MPNDKALRFEAEKLQKKEMYKLMSGSVVPRPIAWVSSKSRKGILNLAPFSFFTVASPEPPILAISIGQGPSVESRDTKTKDTLANILASEEFVINVVPESLANAMHESSKPYHEEEDEFKRAGLTPQKSMSVEVPSVLESPVAFECKLEQTIQFGENHMVFGRVKQVHVQEDIYLEGYKTDINQWKPLARLAVDYASLSNPFTLPKE</sequence>
<evidence type="ECO:0000313" key="6">
    <source>
        <dbReference type="EMBL" id="KGP71404.1"/>
    </source>
</evidence>
<proteinExistence type="inferred from homology"/>
<keyword evidence="3" id="KW-0288">FMN</keyword>
<gene>
    <name evidence="6" type="ORF">N782_19550</name>
</gene>
<dbReference type="PANTHER" id="PTHR33798">
    <property type="entry name" value="FLAVOPROTEIN OXYGENASE"/>
    <property type="match status" value="1"/>
</dbReference>
<dbReference type="GO" id="GO:0010181">
    <property type="term" value="F:FMN binding"/>
    <property type="evidence" value="ECO:0007669"/>
    <property type="project" value="InterPro"/>
</dbReference>
<dbReference type="Pfam" id="PF01613">
    <property type="entry name" value="Flavin_Reduct"/>
    <property type="match status" value="1"/>
</dbReference>
<keyword evidence="7" id="KW-1185">Reference proteome</keyword>
<dbReference type="SUPFAM" id="SSF50475">
    <property type="entry name" value="FMN-binding split barrel"/>
    <property type="match status" value="1"/>
</dbReference>
<dbReference type="Gene3D" id="2.30.110.10">
    <property type="entry name" value="Electron Transport, Fmn-binding Protein, Chain A"/>
    <property type="match status" value="1"/>
</dbReference>
<dbReference type="PANTHER" id="PTHR33798:SF5">
    <property type="entry name" value="FLAVIN REDUCTASE LIKE DOMAIN-CONTAINING PROTEIN"/>
    <property type="match status" value="1"/>
</dbReference>
<reference evidence="6 7" key="1">
    <citation type="journal article" date="2015" name="Stand. Genomic Sci.">
        <title>High quality draft genome sequence of the moderately halophilic bacterium Pontibacillus yanchengensis Y32(T) and comparison among Pontibacillus genomes.</title>
        <authorList>
            <person name="Huang J."/>
            <person name="Qiao Z.X."/>
            <person name="Tang J.W."/>
            <person name="Wang G."/>
        </authorList>
    </citation>
    <scope>NUCLEOTIDE SEQUENCE [LARGE SCALE GENOMIC DNA]</scope>
    <source>
        <strain evidence="6 7">Y32</strain>
    </source>
</reference>
<dbReference type="GO" id="GO:0016646">
    <property type="term" value="F:oxidoreductase activity, acting on the CH-NH group of donors, NAD or NADP as acceptor"/>
    <property type="evidence" value="ECO:0007669"/>
    <property type="project" value="UniProtKB-ARBA"/>
</dbReference>
<evidence type="ECO:0000313" key="7">
    <source>
        <dbReference type="Proteomes" id="UP000030147"/>
    </source>
</evidence>
<dbReference type="AlphaFoldDB" id="A0A0A2T7D3"/>
<dbReference type="InterPro" id="IPR012349">
    <property type="entry name" value="Split_barrel_FMN-bd"/>
</dbReference>